<dbReference type="OMA" id="EKWHFGR"/>
<accession>G7IEH7</accession>
<feature type="region of interest" description="Disordered" evidence="1">
    <location>
        <begin position="47"/>
        <end position="67"/>
    </location>
</feature>
<dbReference type="EMBL" id="CM001217">
    <property type="protein sequence ID" value="AES61708.1"/>
    <property type="molecule type" value="Genomic_DNA"/>
</dbReference>
<organism evidence="2 4">
    <name type="scientific">Medicago truncatula</name>
    <name type="common">Barrel medic</name>
    <name type="synonym">Medicago tribuloides</name>
    <dbReference type="NCBI Taxonomy" id="3880"/>
    <lineage>
        <taxon>Eukaryota</taxon>
        <taxon>Viridiplantae</taxon>
        <taxon>Streptophyta</taxon>
        <taxon>Embryophyta</taxon>
        <taxon>Tracheophyta</taxon>
        <taxon>Spermatophyta</taxon>
        <taxon>Magnoliopsida</taxon>
        <taxon>eudicotyledons</taxon>
        <taxon>Gunneridae</taxon>
        <taxon>Pentapetalae</taxon>
        <taxon>rosids</taxon>
        <taxon>fabids</taxon>
        <taxon>Fabales</taxon>
        <taxon>Fabaceae</taxon>
        <taxon>Papilionoideae</taxon>
        <taxon>50 kb inversion clade</taxon>
        <taxon>NPAAA clade</taxon>
        <taxon>Hologalegina</taxon>
        <taxon>IRL clade</taxon>
        <taxon>Trifolieae</taxon>
        <taxon>Medicago</taxon>
    </lineage>
</organism>
<dbReference type="HOGENOM" id="CLU_2675989_0_0_1"/>
<proteinExistence type="predicted"/>
<dbReference type="PaxDb" id="3880-AES61708"/>
<dbReference type="EnsemblPlants" id="AES61708">
    <property type="protein sequence ID" value="AES61708"/>
    <property type="gene ID" value="MTR_1g087740"/>
</dbReference>
<dbReference type="AlphaFoldDB" id="G7IEH7"/>
<keyword evidence="4" id="KW-1185">Reference proteome</keyword>
<reference evidence="2 4" key="1">
    <citation type="journal article" date="2011" name="Nature">
        <title>The Medicago genome provides insight into the evolution of rhizobial symbioses.</title>
        <authorList>
            <person name="Young N.D."/>
            <person name="Debelle F."/>
            <person name="Oldroyd G.E."/>
            <person name="Geurts R."/>
            <person name="Cannon S.B."/>
            <person name="Udvardi M.K."/>
            <person name="Benedito V.A."/>
            <person name="Mayer K.F."/>
            <person name="Gouzy J."/>
            <person name="Schoof H."/>
            <person name="Van de Peer Y."/>
            <person name="Proost S."/>
            <person name="Cook D.R."/>
            <person name="Meyers B.C."/>
            <person name="Spannagl M."/>
            <person name="Cheung F."/>
            <person name="De Mita S."/>
            <person name="Krishnakumar V."/>
            <person name="Gundlach H."/>
            <person name="Zhou S."/>
            <person name="Mudge J."/>
            <person name="Bharti A.K."/>
            <person name="Murray J.D."/>
            <person name="Naoumkina M.A."/>
            <person name="Rosen B."/>
            <person name="Silverstein K.A."/>
            <person name="Tang H."/>
            <person name="Rombauts S."/>
            <person name="Zhao P.X."/>
            <person name="Zhou P."/>
            <person name="Barbe V."/>
            <person name="Bardou P."/>
            <person name="Bechner M."/>
            <person name="Bellec A."/>
            <person name="Berger A."/>
            <person name="Berges H."/>
            <person name="Bidwell S."/>
            <person name="Bisseling T."/>
            <person name="Choisne N."/>
            <person name="Couloux A."/>
            <person name="Denny R."/>
            <person name="Deshpande S."/>
            <person name="Dai X."/>
            <person name="Doyle J.J."/>
            <person name="Dudez A.M."/>
            <person name="Farmer A.D."/>
            <person name="Fouteau S."/>
            <person name="Franken C."/>
            <person name="Gibelin C."/>
            <person name="Gish J."/>
            <person name="Goldstein S."/>
            <person name="Gonzalez A.J."/>
            <person name="Green P.J."/>
            <person name="Hallab A."/>
            <person name="Hartog M."/>
            <person name="Hua A."/>
            <person name="Humphray S.J."/>
            <person name="Jeong D.H."/>
            <person name="Jing Y."/>
            <person name="Jocker A."/>
            <person name="Kenton S.M."/>
            <person name="Kim D.J."/>
            <person name="Klee K."/>
            <person name="Lai H."/>
            <person name="Lang C."/>
            <person name="Lin S."/>
            <person name="Macmil S.L."/>
            <person name="Magdelenat G."/>
            <person name="Matthews L."/>
            <person name="McCorrison J."/>
            <person name="Monaghan E.L."/>
            <person name="Mun J.H."/>
            <person name="Najar F.Z."/>
            <person name="Nicholson C."/>
            <person name="Noirot C."/>
            <person name="O'Bleness M."/>
            <person name="Paule C.R."/>
            <person name="Poulain J."/>
            <person name="Prion F."/>
            <person name="Qin B."/>
            <person name="Qu C."/>
            <person name="Retzel E.F."/>
            <person name="Riddle C."/>
            <person name="Sallet E."/>
            <person name="Samain S."/>
            <person name="Samson N."/>
            <person name="Sanders I."/>
            <person name="Saurat O."/>
            <person name="Scarpelli C."/>
            <person name="Schiex T."/>
            <person name="Segurens B."/>
            <person name="Severin A.J."/>
            <person name="Sherrier D.J."/>
            <person name="Shi R."/>
            <person name="Sims S."/>
            <person name="Singer S.R."/>
            <person name="Sinharoy S."/>
            <person name="Sterck L."/>
            <person name="Viollet A."/>
            <person name="Wang B.B."/>
            <person name="Wang K."/>
            <person name="Wang M."/>
            <person name="Wang X."/>
            <person name="Warfsmann J."/>
            <person name="Weissenbach J."/>
            <person name="White D.D."/>
            <person name="White J.D."/>
            <person name="Wiley G.B."/>
            <person name="Wincker P."/>
            <person name="Xing Y."/>
            <person name="Yang L."/>
            <person name="Yao Z."/>
            <person name="Ying F."/>
            <person name="Zhai J."/>
            <person name="Zhou L."/>
            <person name="Zuber A."/>
            <person name="Denarie J."/>
            <person name="Dixon R.A."/>
            <person name="May G.D."/>
            <person name="Schwartz D.C."/>
            <person name="Rogers J."/>
            <person name="Quetier F."/>
            <person name="Town C.D."/>
            <person name="Roe B.A."/>
        </authorList>
    </citation>
    <scope>NUCLEOTIDE SEQUENCE [LARGE SCALE GENOMIC DNA]</scope>
    <source>
        <strain evidence="2">A17</strain>
        <strain evidence="3 4">cv. Jemalong A17</strain>
    </source>
</reference>
<evidence type="ECO:0000313" key="2">
    <source>
        <dbReference type="EMBL" id="AES61708.1"/>
    </source>
</evidence>
<dbReference type="Proteomes" id="UP000002051">
    <property type="component" value="Unassembled WGS sequence"/>
</dbReference>
<sequence length="83" mass="9159">MDTKIGNAEISGNNDDDYVERSSNIKHLENFHFGKALAFRAVYGSSGFQRSGSRKTRGNDSKTLSPSRLSKVTYKVVVDDTDA</sequence>
<evidence type="ECO:0000313" key="3">
    <source>
        <dbReference type="EnsemblPlants" id="AES61708"/>
    </source>
</evidence>
<gene>
    <name evidence="2" type="ordered locus">MTR_1g087740</name>
</gene>
<evidence type="ECO:0000313" key="4">
    <source>
        <dbReference type="Proteomes" id="UP000002051"/>
    </source>
</evidence>
<protein>
    <submittedName>
        <fullName evidence="2 3">Uncharacterized protein</fullName>
    </submittedName>
</protein>
<reference evidence="3" key="3">
    <citation type="submission" date="2015-04" db="UniProtKB">
        <authorList>
            <consortium name="EnsemblPlants"/>
        </authorList>
    </citation>
    <scope>IDENTIFICATION</scope>
    <source>
        <strain evidence="3">cv. Jemalong A17</strain>
    </source>
</reference>
<evidence type="ECO:0000256" key="1">
    <source>
        <dbReference type="SAM" id="MobiDB-lite"/>
    </source>
</evidence>
<name>G7IEH7_MEDTR</name>
<reference evidence="2 4" key="2">
    <citation type="journal article" date="2014" name="BMC Genomics">
        <title>An improved genome release (version Mt4.0) for the model legume Medicago truncatula.</title>
        <authorList>
            <person name="Tang H."/>
            <person name="Krishnakumar V."/>
            <person name="Bidwell S."/>
            <person name="Rosen B."/>
            <person name="Chan A."/>
            <person name="Zhou S."/>
            <person name="Gentzbittel L."/>
            <person name="Childs K.L."/>
            <person name="Yandell M."/>
            <person name="Gundlach H."/>
            <person name="Mayer K.F."/>
            <person name="Schwartz D.C."/>
            <person name="Town C.D."/>
        </authorList>
    </citation>
    <scope>GENOME REANNOTATION</scope>
    <source>
        <strain evidence="3 4">cv. Jemalong A17</strain>
    </source>
</reference>
<dbReference type="eggNOG" id="ENOG502SCKM">
    <property type="taxonomic scope" value="Eukaryota"/>
</dbReference>